<reference evidence="1" key="2">
    <citation type="submission" date="2020-05" db="UniProtKB">
        <authorList>
            <consortium name="EnsemblMetazoa"/>
        </authorList>
    </citation>
    <scope>IDENTIFICATION</scope>
    <source>
        <strain evidence="1">IAEA</strain>
    </source>
</reference>
<dbReference type="VEuPathDB" id="VectorBase:GBRI035026"/>
<protein>
    <submittedName>
        <fullName evidence="1">Uncharacterized protein</fullName>
    </submittedName>
</protein>
<evidence type="ECO:0000313" key="2">
    <source>
        <dbReference type="Proteomes" id="UP000091820"/>
    </source>
</evidence>
<dbReference type="AlphaFoldDB" id="A0A1A9WWI9"/>
<sequence length="140" mass="15184">MCTTLEKLEVLDRETGIMLDELAYEVRQLFPEETIPVSLMSTVYLSAKLNYPLQLAAAMNVSSKRRIIKASTSPCGSEVDSVGDSVLKLAAFDDTDTESRLMPEEGRISAVGSKRGSLYSFKSVVDSASATSFVSLTSKC</sequence>
<evidence type="ECO:0000313" key="1">
    <source>
        <dbReference type="EnsemblMetazoa" id="GBRI035026-PA"/>
    </source>
</evidence>
<dbReference type="Proteomes" id="UP000091820">
    <property type="component" value="Unassembled WGS sequence"/>
</dbReference>
<accession>A0A1A9WWI9</accession>
<dbReference type="EnsemblMetazoa" id="GBRI035026-RA">
    <property type="protein sequence ID" value="GBRI035026-PA"/>
    <property type="gene ID" value="GBRI035026"/>
</dbReference>
<keyword evidence="2" id="KW-1185">Reference proteome</keyword>
<reference evidence="2" key="1">
    <citation type="submission" date="2014-03" db="EMBL/GenBank/DDBJ databases">
        <authorList>
            <person name="Aksoy S."/>
            <person name="Warren W."/>
            <person name="Wilson R.K."/>
        </authorList>
    </citation>
    <scope>NUCLEOTIDE SEQUENCE [LARGE SCALE GENOMIC DNA]</scope>
    <source>
        <strain evidence="2">IAEA</strain>
    </source>
</reference>
<organism evidence="1 2">
    <name type="scientific">Glossina brevipalpis</name>
    <dbReference type="NCBI Taxonomy" id="37001"/>
    <lineage>
        <taxon>Eukaryota</taxon>
        <taxon>Metazoa</taxon>
        <taxon>Ecdysozoa</taxon>
        <taxon>Arthropoda</taxon>
        <taxon>Hexapoda</taxon>
        <taxon>Insecta</taxon>
        <taxon>Pterygota</taxon>
        <taxon>Neoptera</taxon>
        <taxon>Endopterygota</taxon>
        <taxon>Diptera</taxon>
        <taxon>Brachycera</taxon>
        <taxon>Muscomorpha</taxon>
        <taxon>Hippoboscoidea</taxon>
        <taxon>Glossinidae</taxon>
        <taxon>Glossina</taxon>
    </lineage>
</organism>
<name>A0A1A9WWI9_9MUSC</name>
<proteinExistence type="predicted"/>